<dbReference type="Gene3D" id="3.40.50.720">
    <property type="entry name" value="NAD(P)-binding Rossmann-like Domain"/>
    <property type="match status" value="2"/>
</dbReference>
<dbReference type="PANTHER" id="PTHR10996">
    <property type="entry name" value="2-HYDROXYACID DEHYDROGENASE-RELATED"/>
    <property type="match status" value="1"/>
</dbReference>
<evidence type="ECO:0000313" key="4">
    <source>
        <dbReference type="Proteomes" id="UP000189670"/>
    </source>
</evidence>
<dbReference type="AlphaFoldDB" id="A0A1V1NXR7"/>
<name>A0A1V1NXR7_9BACT</name>
<dbReference type="InterPro" id="IPR029753">
    <property type="entry name" value="D-isomer_DH_CS"/>
</dbReference>
<dbReference type="GO" id="GO:0051287">
    <property type="term" value="F:NAD binding"/>
    <property type="evidence" value="ECO:0007669"/>
    <property type="project" value="InterPro"/>
</dbReference>
<evidence type="ECO:0000256" key="1">
    <source>
        <dbReference type="ARBA" id="ARBA00023002"/>
    </source>
</evidence>
<organism evidence="3 4">
    <name type="scientific">Candidatus Magnetoglobus multicellularis str. Araruama</name>
    <dbReference type="NCBI Taxonomy" id="890399"/>
    <lineage>
        <taxon>Bacteria</taxon>
        <taxon>Pseudomonadati</taxon>
        <taxon>Thermodesulfobacteriota</taxon>
        <taxon>Desulfobacteria</taxon>
        <taxon>Desulfobacterales</taxon>
        <taxon>Desulfobacteraceae</taxon>
        <taxon>Candidatus Magnetoglobus</taxon>
    </lineage>
</organism>
<dbReference type="PANTHER" id="PTHR10996:SF283">
    <property type="entry name" value="GLYOXYLATE_HYDROXYPYRUVATE REDUCTASE B"/>
    <property type="match status" value="1"/>
</dbReference>
<gene>
    <name evidence="3" type="ORF">OMM_11665</name>
</gene>
<sequence>MKKGAILINTARGGLIDEDALFNMLSTGHLSGAALDCFENEPYSGKLIQLDNIVLTSHIGSYAIECRTIMEKQAVINLLDSLKSM</sequence>
<dbReference type="SUPFAM" id="SSF51735">
    <property type="entry name" value="NAD(P)-binding Rossmann-fold domains"/>
    <property type="match status" value="1"/>
</dbReference>
<dbReference type="GO" id="GO:0005829">
    <property type="term" value="C:cytosol"/>
    <property type="evidence" value="ECO:0007669"/>
    <property type="project" value="TreeGrafter"/>
</dbReference>
<dbReference type="Proteomes" id="UP000189670">
    <property type="component" value="Unassembled WGS sequence"/>
</dbReference>
<comment type="caution">
    <text evidence="3">The sequence shown here is derived from an EMBL/GenBank/DDBJ whole genome shotgun (WGS) entry which is preliminary data.</text>
</comment>
<dbReference type="Pfam" id="PF02826">
    <property type="entry name" value="2-Hacid_dh_C"/>
    <property type="match status" value="1"/>
</dbReference>
<keyword evidence="1" id="KW-0560">Oxidoreductase</keyword>
<feature type="domain" description="D-isomer specific 2-hydroxyacid dehydrogenase NAD-binding" evidence="2">
    <location>
        <begin position="1"/>
        <end position="60"/>
    </location>
</feature>
<dbReference type="PROSITE" id="PS00671">
    <property type="entry name" value="D_2_HYDROXYACID_DH_3"/>
    <property type="match status" value="1"/>
</dbReference>
<dbReference type="InterPro" id="IPR036291">
    <property type="entry name" value="NAD(P)-bd_dom_sf"/>
</dbReference>
<reference evidence="4" key="1">
    <citation type="submission" date="2012-11" db="EMBL/GenBank/DDBJ databases">
        <authorList>
            <person name="Lucero-Rivera Y.E."/>
            <person name="Tovar-Ramirez D."/>
        </authorList>
    </citation>
    <scope>NUCLEOTIDE SEQUENCE [LARGE SCALE GENOMIC DNA]</scope>
    <source>
        <strain evidence="4">Araruama</strain>
    </source>
</reference>
<dbReference type="InterPro" id="IPR050223">
    <property type="entry name" value="D-isomer_2-hydroxyacid_DH"/>
</dbReference>
<dbReference type="GO" id="GO:0030267">
    <property type="term" value="F:glyoxylate reductase (NADPH) activity"/>
    <property type="evidence" value="ECO:0007669"/>
    <property type="project" value="TreeGrafter"/>
</dbReference>
<dbReference type="GO" id="GO:0016618">
    <property type="term" value="F:hydroxypyruvate reductase [NAD(P)H] activity"/>
    <property type="evidence" value="ECO:0007669"/>
    <property type="project" value="TreeGrafter"/>
</dbReference>
<dbReference type="EMBL" id="ATBP01001409">
    <property type="protein sequence ID" value="ETR67377.1"/>
    <property type="molecule type" value="Genomic_DNA"/>
</dbReference>
<protein>
    <submittedName>
        <fullName evidence="3">D-3-phosphoglycerate dehydrogenase</fullName>
    </submittedName>
</protein>
<accession>A0A1V1NXR7</accession>
<dbReference type="InterPro" id="IPR006140">
    <property type="entry name" value="D-isomer_DH_NAD-bd"/>
</dbReference>
<proteinExistence type="predicted"/>
<evidence type="ECO:0000313" key="3">
    <source>
        <dbReference type="EMBL" id="ETR67377.1"/>
    </source>
</evidence>
<evidence type="ECO:0000259" key="2">
    <source>
        <dbReference type="Pfam" id="PF02826"/>
    </source>
</evidence>